<reference evidence="1" key="1">
    <citation type="journal article" date="2015" name="Nature">
        <title>Complex archaea that bridge the gap between prokaryotes and eukaryotes.</title>
        <authorList>
            <person name="Spang A."/>
            <person name="Saw J.H."/>
            <person name="Jorgensen S.L."/>
            <person name="Zaremba-Niedzwiedzka K."/>
            <person name="Martijn J."/>
            <person name="Lind A.E."/>
            <person name="van Eijk R."/>
            <person name="Schleper C."/>
            <person name="Guy L."/>
            <person name="Ettema T.J."/>
        </authorList>
    </citation>
    <scope>NUCLEOTIDE SEQUENCE</scope>
</reference>
<dbReference type="SUPFAM" id="SSF64182">
    <property type="entry name" value="DHH phosphoesterases"/>
    <property type="match status" value="1"/>
</dbReference>
<dbReference type="PANTHER" id="PTHR42146:SF1">
    <property type="entry name" value="OLIGORIBONUCLEASE NRNB"/>
    <property type="match status" value="1"/>
</dbReference>
<dbReference type="AlphaFoldDB" id="A0A0F9NB35"/>
<gene>
    <name evidence="1" type="ORF">LCGC14_1358550</name>
</gene>
<name>A0A0F9NB35_9ZZZZ</name>
<proteinExistence type="predicted"/>
<organism evidence="1">
    <name type="scientific">marine sediment metagenome</name>
    <dbReference type="NCBI Taxonomy" id="412755"/>
    <lineage>
        <taxon>unclassified sequences</taxon>
        <taxon>metagenomes</taxon>
        <taxon>ecological metagenomes</taxon>
    </lineage>
</organism>
<evidence type="ECO:0008006" key="2">
    <source>
        <dbReference type="Google" id="ProtNLM"/>
    </source>
</evidence>
<sequence length="306" mass="35892">MKTLLVSHGDLDGISPAIIAQYYKIPIDTYWFKDYDFLEDPNFNQSMLVYDRIYITDLSIQDETYKILEENNKEFYVFDHHEQTRNFETKKNVFFNLEKSGTEIFFEELTGKKRISSIAREFVTLVGIYDLWKLEHPLREKAEKLNKLTYELLNYRVNGYGRYQNFIERQLTKLQTNKTFEFTPFELSKIHNAEIKEKNAVISADKILQLRKDSHGKGFGITKSNRKISYLCSKLLEKYEGMDYIVCINTYNISEGKISVRSLEPFSVLDLQDVDGHKCAGGGFRDVNFISKLWSGEINELGYENE</sequence>
<evidence type="ECO:0000313" key="1">
    <source>
        <dbReference type="EMBL" id="KKM78582.1"/>
    </source>
</evidence>
<dbReference type="InterPro" id="IPR038763">
    <property type="entry name" value="DHH_sf"/>
</dbReference>
<protein>
    <recommendedName>
        <fullName evidence="2">DHHA1 domain-containing protein</fullName>
    </recommendedName>
</protein>
<accession>A0A0F9NB35</accession>
<dbReference type="InterPro" id="IPR052968">
    <property type="entry name" value="Nucleotide_metab_enz"/>
</dbReference>
<dbReference type="EMBL" id="LAZR01008472">
    <property type="protein sequence ID" value="KKM78582.1"/>
    <property type="molecule type" value="Genomic_DNA"/>
</dbReference>
<comment type="caution">
    <text evidence="1">The sequence shown here is derived from an EMBL/GenBank/DDBJ whole genome shotgun (WGS) entry which is preliminary data.</text>
</comment>
<dbReference type="PANTHER" id="PTHR42146">
    <property type="entry name" value="3',5'-CYCLIC-NUCLEOTIDE PHOSPHODIESTERASE"/>
    <property type="match status" value="1"/>
</dbReference>